<keyword evidence="4 6" id="KW-1133">Transmembrane helix</keyword>
<dbReference type="AlphaFoldDB" id="A0A6V8LTM5"/>
<keyword evidence="2" id="KW-1003">Cell membrane</keyword>
<gene>
    <name evidence="7" type="primary">rhtB</name>
    <name evidence="7" type="ORF">NNJEOMEG_01769</name>
</gene>
<evidence type="ECO:0000256" key="4">
    <source>
        <dbReference type="ARBA" id="ARBA00022989"/>
    </source>
</evidence>
<evidence type="ECO:0000313" key="8">
    <source>
        <dbReference type="Proteomes" id="UP000494245"/>
    </source>
</evidence>
<organism evidence="7 8">
    <name type="scientific">Fundidesulfovibrio magnetotacticus</name>
    <dbReference type="NCBI Taxonomy" id="2730080"/>
    <lineage>
        <taxon>Bacteria</taxon>
        <taxon>Pseudomonadati</taxon>
        <taxon>Thermodesulfobacteriota</taxon>
        <taxon>Desulfovibrionia</taxon>
        <taxon>Desulfovibrionales</taxon>
        <taxon>Desulfovibrionaceae</taxon>
        <taxon>Fundidesulfovibrio</taxon>
    </lineage>
</organism>
<name>A0A6V8LTM5_9BACT</name>
<evidence type="ECO:0000256" key="1">
    <source>
        <dbReference type="ARBA" id="ARBA00004651"/>
    </source>
</evidence>
<evidence type="ECO:0000256" key="3">
    <source>
        <dbReference type="ARBA" id="ARBA00022692"/>
    </source>
</evidence>
<feature type="transmembrane region" description="Helical" evidence="6">
    <location>
        <begin position="6"/>
        <end position="28"/>
    </location>
</feature>
<reference evidence="7 8" key="1">
    <citation type="submission" date="2020-04" db="EMBL/GenBank/DDBJ databases">
        <authorList>
            <consortium name="Desulfovibrio sp. FSS-1 genome sequencing consortium"/>
            <person name="Shimoshige H."/>
            <person name="Kobayashi H."/>
            <person name="Maekawa T."/>
        </authorList>
    </citation>
    <scope>NUCLEOTIDE SEQUENCE [LARGE SCALE GENOMIC DNA]</scope>
    <source>
        <strain evidence="7 8">SIID29052-01</strain>
    </source>
</reference>
<feature type="transmembrane region" description="Helical" evidence="6">
    <location>
        <begin position="158"/>
        <end position="178"/>
    </location>
</feature>
<protein>
    <submittedName>
        <fullName evidence="7">Homoserine/homoserine lactone efflux protein</fullName>
    </submittedName>
</protein>
<evidence type="ECO:0000313" key="7">
    <source>
        <dbReference type="EMBL" id="GFK93931.1"/>
    </source>
</evidence>
<accession>A0A6V8LTM5</accession>
<dbReference type="PANTHER" id="PTHR30086">
    <property type="entry name" value="ARGININE EXPORTER PROTEIN ARGO"/>
    <property type="match status" value="1"/>
</dbReference>
<dbReference type="EMBL" id="BLTE01000007">
    <property type="protein sequence ID" value="GFK93931.1"/>
    <property type="molecule type" value="Genomic_DNA"/>
</dbReference>
<feature type="transmembrane region" description="Helical" evidence="6">
    <location>
        <begin position="40"/>
        <end position="65"/>
    </location>
</feature>
<dbReference type="PIRSF" id="PIRSF006324">
    <property type="entry name" value="LeuE"/>
    <property type="match status" value="1"/>
</dbReference>
<comment type="subcellular location">
    <subcellularLocation>
        <location evidence="1">Cell membrane</location>
        <topology evidence="1">Multi-pass membrane protein</topology>
    </subcellularLocation>
</comment>
<reference evidence="7 8" key="2">
    <citation type="submission" date="2020-05" db="EMBL/GenBank/DDBJ databases">
        <title>Draft genome sequence of Desulfovibrio sp. strainFSS-1.</title>
        <authorList>
            <person name="Shimoshige H."/>
            <person name="Kobayashi H."/>
            <person name="Maekawa T."/>
        </authorList>
    </citation>
    <scope>NUCLEOTIDE SEQUENCE [LARGE SCALE GENOMIC DNA]</scope>
    <source>
        <strain evidence="7 8">SIID29052-01</strain>
    </source>
</reference>
<dbReference type="GO" id="GO:0015171">
    <property type="term" value="F:amino acid transmembrane transporter activity"/>
    <property type="evidence" value="ECO:0007669"/>
    <property type="project" value="TreeGrafter"/>
</dbReference>
<dbReference type="Proteomes" id="UP000494245">
    <property type="component" value="Unassembled WGS sequence"/>
</dbReference>
<dbReference type="GO" id="GO:0005886">
    <property type="term" value="C:plasma membrane"/>
    <property type="evidence" value="ECO:0007669"/>
    <property type="project" value="UniProtKB-SubCell"/>
</dbReference>
<dbReference type="InterPro" id="IPR001123">
    <property type="entry name" value="LeuE-type"/>
</dbReference>
<dbReference type="Pfam" id="PF01810">
    <property type="entry name" value="LysE"/>
    <property type="match status" value="1"/>
</dbReference>
<dbReference type="RefSeq" id="WP_173083498.1">
    <property type="nucleotide sequence ID" value="NZ_BLTE01000007.1"/>
</dbReference>
<dbReference type="PANTHER" id="PTHR30086:SF20">
    <property type="entry name" value="ARGININE EXPORTER PROTEIN ARGO-RELATED"/>
    <property type="match status" value="1"/>
</dbReference>
<evidence type="ECO:0000256" key="6">
    <source>
        <dbReference type="SAM" id="Phobius"/>
    </source>
</evidence>
<feature type="transmembrane region" description="Helical" evidence="6">
    <location>
        <begin position="71"/>
        <end position="91"/>
    </location>
</feature>
<keyword evidence="8" id="KW-1185">Reference proteome</keyword>
<evidence type="ECO:0000256" key="5">
    <source>
        <dbReference type="ARBA" id="ARBA00023136"/>
    </source>
</evidence>
<comment type="caution">
    <text evidence="7">The sequence shown here is derived from an EMBL/GenBank/DDBJ whole genome shotgun (WGS) entry which is preliminary data.</text>
</comment>
<evidence type="ECO:0000256" key="2">
    <source>
        <dbReference type="ARBA" id="ARBA00022475"/>
    </source>
</evidence>
<keyword evidence="5 6" id="KW-0472">Membrane</keyword>
<proteinExistence type="predicted"/>
<keyword evidence="3 6" id="KW-0812">Transmembrane</keyword>
<feature type="transmembrane region" description="Helical" evidence="6">
    <location>
        <begin position="122"/>
        <end position="146"/>
    </location>
</feature>
<sequence length="215" mass="21797">MPLDAWLAFVAASCVILVIPGPTVLLVAGFSLSRGAGRAWWSAFGVALGDATALGCSLLGLGAFLQASAGLFTALKLAGAAYLVWMGLGMLRRSGRARSGPVVPAGAAPAASRGGSPWRMALQAYVVTALNPKSILFFVAFVPQFITPGPQAGSQMLVVLATFPALAFVNALGFVLLADRARRAAASPAAGRAFQRLGGAALVGAGLWTAAREAS</sequence>